<feature type="signal peptide" evidence="1">
    <location>
        <begin position="1"/>
        <end position="19"/>
    </location>
</feature>
<evidence type="ECO:0008006" key="4">
    <source>
        <dbReference type="Google" id="ProtNLM"/>
    </source>
</evidence>
<comment type="caution">
    <text evidence="2">The sequence shown here is derived from an EMBL/GenBank/DDBJ whole genome shotgun (WGS) entry which is preliminary data.</text>
</comment>
<keyword evidence="3" id="KW-1185">Reference proteome</keyword>
<dbReference type="AlphaFoldDB" id="A0ABD2AIR8"/>
<name>A0ABD2AIR8_VESSQ</name>
<reference evidence="2 3" key="1">
    <citation type="journal article" date="2024" name="Ann. Entomol. Soc. Am.">
        <title>Genomic analyses of the southern and eastern yellowjacket wasps (Hymenoptera: Vespidae) reveal evolutionary signatures of social life.</title>
        <authorList>
            <person name="Catto M.A."/>
            <person name="Caine P.B."/>
            <person name="Orr S.E."/>
            <person name="Hunt B.G."/>
            <person name="Goodisman M.A.D."/>
        </authorList>
    </citation>
    <scope>NUCLEOTIDE SEQUENCE [LARGE SCALE GENOMIC DNA]</scope>
    <source>
        <strain evidence="2">233</strain>
        <tissue evidence="2">Head and thorax</tissue>
    </source>
</reference>
<evidence type="ECO:0000313" key="3">
    <source>
        <dbReference type="Proteomes" id="UP001607302"/>
    </source>
</evidence>
<gene>
    <name evidence="2" type="ORF">V1478_010103</name>
</gene>
<protein>
    <recommendedName>
        <fullName evidence="4">Secreted protein</fullName>
    </recommendedName>
</protein>
<keyword evidence="1" id="KW-0732">Signal</keyword>
<evidence type="ECO:0000313" key="2">
    <source>
        <dbReference type="EMBL" id="KAL2720527.1"/>
    </source>
</evidence>
<proteinExistence type="predicted"/>
<dbReference type="Proteomes" id="UP001607302">
    <property type="component" value="Unassembled WGS sequence"/>
</dbReference>
<feature type="chain" id="PRO_5044855607" description="Secreted protein" evidence="1">
    <location>
        <begin position="20"/>
        <end position="66"/>
    </location>
</feature>
<accession>A0ABD2AIR8</accession>
<organism evidence="2 3">
    <name type="scientific">Vespula squamosa</name>
    <name type="common">Southern yellow jacket</name>
    <name type="synonym">Wasp</name>
    <dbReference type="NCBI Taxonomy" id="30214"/>
    <lineage>
        <taxon>Eukaryota</taxon>
        <taxon>Metazoa</taxon>
        <taxon>Ecdysozoa</taxon>
        <taxon>Arthropoda</taxon>
        <taxon>Hexapoda</taxon>
        <taxon>Insecta</taxon>
        <taxon>Pterygota</taxon>
        <taxon>Neoptera</taxon>
        <taxon>Endopterygota</taxon>
        <taxon>Hymenoptera</taxon>
        <taxon>Apocrita</taxon>
        <taxon>Aculeata</taxon>
        <taxon>Vespoidea</taxon>
        <taxon>Vespidae</taxon>
        <taxon>Vespinae</taxon>
        <taxon>Vespula</taxon>
    </lineage>
</organism>
<sequence length="66" mass="7137">MVIIHLTIFRLVWFSSISADAVTTLRGCGGGGERTEETIASPVINDTPGCLEPFLQNRDSKRSSNA</sequence>
<evidence type="ECO:0000256" key="1">
    <source>
        <dbReference type="SAM" id="SignalP"/>
    </source>
</evidence>
<dbReference type="EMBL" id="JAUDFV010000146">
    <property type="protein sequence ID" value="KAL2720527.1"/>
    <property type="molecule type" value="Genomic_DNA"/>
</dbReference>